<dbReference type="Proteomes" id="UP000439903">
    <property type="component" value="Unassembled WGS sequence"/>
</dbReference>
<protein>
    <submittedName>
        <fullName evidence="1">Uncharacterized protein</fullName>
    </submittedName>
</protein>
<organism evidence="1 2">
    <name type="scientific">Gigaspora margarita</name>
    <dbReference type="NCBI Taxonomy" id="4874"/>
    <lineage>
        <taxon>Eukaryota</taxon>
        <taxon>Fungi</taxon>
        <taxon>Fungi incertae sedis</taxon>
        <taxon>Mucoromycota</taxon>
        <taxon>Glomeromycotina</taxon>
        <taxon>Glomeromycetes</taxon>
        <taxon>Diversisporales</taxon>
        <taxon>Gigasporaceae</taxon>
        <taxon>Gigaspora</taxon>
    </lineage>
</organism>
<reference evidence="1 2" key="1">
    <citation type="journal article" date="2019" name="Environ. Microbiol.">
        <title>At the nexus of three kingdoms: the genome of the mycorrhizal fungus Gigaspora margarita provides insights into plant, endobacterial and fungal interactions.</title>
        <authorList>
            <person name="Venice F."/>
            <person name="Ghignone S."/>
            <person name="Salvioli di Fossalunga A."/>
            <person name="Amselem J."/>
            <person name="Novero M."/>
            <person name="Xianan X."/>
            <person name="Sedzielewska Toro K."/>
            <person name="Morin E."/>
            <person name="Lipzen A."/>
            <person name="Grigoriev I.V."/>
            <person name="Henrissat B."/>
            <person name="Martin F.M."/>
            <person name="Bonfante P."/>
        </authorList>
    </citation>
    <scope>NUCLEOTIDE SEQUENCE [LARGE SCALE GENOMIC DNA]</scope>
    <source>
        <strain evidence="1 2">BEG34</strain>
    </source>
</reference>
<proteinExistence type="predicted"/>
<dbReference type="AlphaFoldDB" id="A0A8H4B1A5"/>
<dbReference type="OrthoDB" id="2415863at2759"/>
<gene>
    <name evidence="1" type="ORF">F8M41_022549</name>
</gene>
<dbReference type="EMBL" id="WTPW01000071">
    <property type="protein sequence ID" value="KAF0552122.1"/>
    <property type="molecule type" value="Genomic_DNA"/>
</dbReference>
<sequence length="97" mass="11173">MLQSNNNTIKYINLQNGIEIEEISTYPLSNIIKYKEQKNNKTIRSFTYIIENEGVYPPDNILVTTGTSSPNKKLAKIIPDNYIIITTWEHGKNKKTI</sequence>
<keyword evidence="2" id="KW-1185">Reference proteome</keyword>
<evidence type="ECO:0000313" key="2">
    <source>
        <dbReference type="Proteomes" id="UP000439903"/>
    </source>
</evidence>
<evidence type="ECO:0000313" key="1">
    <source>
        <dbReference type="EMBL" id="KAF0552122.1"/>
    </source>
</evidence>
<name>A0A8H4B1A5_GIGMA</name>
<accession>A0A8H4B1A5</accession>
<comment type="caution">
    <text evidence="1">The sequence shown here is derived from an EMBL/GenBank/DDBJ whole genome shotgun (WGS) entry which is preliminary data.</text>
</comment>